<evidence type="ECO:0000256" key="1">
    <source>
        <dbReference type="SAM" id="SignalP"/>
    </source>
</evidence>
<organism evidence="2">
    <name type="scientific">Eutreptiella gymnastica</name>
    <dbReference type="NCBI Taxonomy" id="73025"/>
    <lineage>
        <taxon>Eukaryota</taxon>
        <taxon>Discoba</taxon>
        <taxon>Euglenozoa</taxon>
        <taxon>Euglenida</taxon>
        <taxon>Spirocuta</taxon>
        <taxon>Euglenophyceae</taxon>
        <taxon>Eutreptiales</taxon>
        <taxon>Eutreptiaceae</taxon>
        <taxon>Eutreptiella</taxon>
    </lineage>
</organism>
<gene>
    <name evidence="2" type="ORF">EGYM00163_LOCUS25300</name>
</gene>
<keyword evidence="1" id="KW-0732">Signal</keyword>
<evidence type="ECO:0008006" key="3">
    <source>
        <dbReference type="Google" id="ProtNLM"/>
    </source>
</evidence>
<feature type="chain" id="PRO_5030756108" description="Secreted protein" evidence="1">
    <location>
        <begin position="26"/>
        <end position="132"/>
    </location>
</feature>
<dbReference type="AlphaFoldDB" id="A0A7S4D2I5"/>
<accession>A0A7S4D2I5</accession>
<name>A0A7S4D2I5_9EUGL</name>
<proteinExistence type="predicted"/>
<evidence type="ECO:0000313" key="2">
    <source>
        <dbReference type="EMBL" id="CAE0814147.1"/>
    </source>
</evidence>
<dbReference type="EMBL" id="HBJA01071957">
    <property type="protein sequence ID" value="CAE0814147.1"/>
    <property type="molecule type" value="Transcribed_RNA"/>
</dbReference>
<sequence length="132" mass="14559">MPFRFSMRIGASVLWIVWLFTRSLRLQCATPLRVESLGVCAGPRGSVSGTLAFRTTRRCRRPASPWHTHVPLHTLLTAYVCVGRGVVGGTHLTKVLPPQPPSRWCRPAWAAPHRVLPIHSIGHMLLPGQATA</sequence>
<reference evidence="2" key="1">
    <citation type="submission" date="2021-01" db="EMBL/GenBank/DDBJ databases">
        <authorList>
            <person name="Corre E."/>
            <person name="Pelletier E."/>
            <person name="Niang G."/>
            <person name="Scheremetjew M."/>
            <person name="Finn R."/>
            <person name="Kale V."/>
            <person name="Holt S."/>
            <person name="Cochrane G."/>
            <person name="Meng A."/>
            <person name="Brown T."/>
            <person name="Cohen L."/>
        </authorList>
    </citation>
    <scope>NUCLEOTIDE SEQUENCE</scope>
    <source>
        <strain evidence="2">CCMP1594</strain>
    </source>
</reference>
<feature type="signal peptide" evidence="1">
    <location>
        <begin position="1"/>
        <end position="25"/>
    </location>
</feature>
<protein>
    <recommendedName>
        <fullName evidence="3">Secreted protein</fullName>
    </recommendedName>
</protein>